<sequence>MTASSVVSEGTCSLGTPSLPFYLATAHLAMYSQQVYYMNSAFCSFPVQPMPMPGQSLSALSMFQQQQQLSPNTQYIKPYKPLTRKRLHVCPVLTCGKHFTTSGNLSRHKRLHGKIDPLSCPIEGCACEFPSANKLERHLKFHYGGNVKVCQVEACGRTFSTTGNLNRHMKKHHGGVVSPTVADSAATTPTDTKLNANSWSPRSTSGESDIDSDVSELFWPSPSTPGISAASFDCEWNEDLLNTLASILDDNIDQC</sequence>
<dbReference type="GO" id="GO:0008270">
    <property type="term" value="F:zinc ion binding"/>
    <property type="evidence" value="ECO:0007669"/>
    <property type="project" value="UniProtKB-KW"/>
</dbReference>
<evidence type="ECO:0000256" key="6">
    <source>
        <dbReference type="SAM" id="MobiDB-lite"/>
    </source>
</evidence>
<dbReference type="SUPFAM" id="SSF57667">
    <property type="entry name" value="beta-beta-alpha zinc fingers"/>
    <property type="match status" value="2"/>
</dbReference>
<feature type="domain" description="C2H2-type" evidence="7">
    <location>
        <begin position="88"/>
        <end position="117"/>
    </location>
</feature>
<accession>A0A9W6X4A2</accession>
<evidence type="ECO:0000313" key="8">
    <source>
        <dbReference type="EMBL" id="GMF29712.1"/>
    </source>
</evidence>
<feature type="compositionally biased region" description="Polar residues" evidence="6">
    <location>
        <begin position="185"/>
        <end position="207"/>
    </location>
</feature>
<organism evidence="8 9">
    <name type="scientific">Phytophthora fragariaefolia</name>
    <dbReference type="NCBI Taxonomy" id="1490495"/>
    <lineage>
        <taxon>Eukaryota</taxon>
        <taxon>Sar</taxon>
        <taxon>Stramenopiles</taxon>
        <taxon>Oomycota</taxon>
        <taxon>Peronosporomycetes</taxon>
        <taxon>Peronosporales</taxon>
        <taxon>Peronosporaceae</taxon>
        <taxon>Phytophthora</taxon>
    </lineage>
</organism>
<dbReference type="Gene3D" id="3.30.160.60">
    <property type="entry name" value="Classic Zinc Finger"/>
    <property type="match status" value="2"/>
</dbReference>
<dbReference type="PROSITE" id="PS50157">
    <property type="entry name" value="ZINC_FINGER_C2H2_2"/>
    <property type="match status" value="3"/>
</dbReference>
<dbReference type="PROSITE" id="PS00028">
    <property type="entry name" value="ZINC_FINGER_C2H2_1"/>
    <property type="match status" value="3"/>
</dbReference>
<protein>
    <submittedName>
        <fullName evidence="8">Unnamed protein product</fullName>
    </submittedName>
</protein>
<evidence type="ECO:0000313" key="9">
    <source>
        <dbReference type="Proteomes" id="UP001165121"/>
    </source>
</evidence>
<dbReference type="EMBL" id="BSXT01000544">
    <property type="protein sequence ID" value="GMF29712.1"/>
    <property type="molecule type" value="Genomic_DNA"/>
</dbReference>
<evidence type="ECO:0000256" key="1">
    <source>
        <dbReference type="ARBA" id="ARBA00022723"/>
    </source>
</evidence>
<evidence type="ECO:0000256" key="4">
    <source>
        <dbReference type="ARBA" id="ARBA00022833"/>
    </source>
</evidence>
<reference evidence="8" key="1">
    <citation type="submission" date="2023-04" db="EMBL/GenBank/DDBJ databases">
        <title>Phytophthora fragariaefolia NBRC 109709.</title>
        <authorList>
            <person name="Ichikawa N."/>
            <person name="Sato H."/>
            <person name="Tonouchi N."/>
        </authorList>
    </citation>
    <scope>NUCLEOTIDE SEQUENCE</scope>
    <source>
        <strain evidence="8">NBRC 109709</strain>
    </source>
</reference>
<dbReference type="Proteomes" id="UP001165121">
    <property type="component" value="Unassembled WGS sequence"/>
</dbReference>
<keyword evidence="9" id="KW-1185">Reference proteome</keyword>
<gene>
    <name evidence="8" type="ORF">Pfra01_000642100</name>
</gene>
<dbReference type="PANTHER" id="PTHR14003:SF19">
    <property type="entry name" value="YY2 TRANSCRIPTION FACTOR"/>
    <property type="match status" value="1"/>
</dbReference>
<dbReference type="GO" id="GO:0000978">
    <property type="term" value="F:RNA polymerase II cis-regulatory region sequence-specific DNA binding"/>
    <property type="evidence" value="ECO:0007669"/>
    <property type="project" value="TreeGrafter"/>
</dbReference>
<dbReference type="PANTHER" id="PTHR14003">
    <property type="entry name" value="TRANSCRIPTIONAL REPRESSOR PROTEIN YY"/>
    <property type="match status" value="1"/>
</dbReference>
<feature type="domain" description="C2H2-type" evidence="7">
    <location>
        <begin position="118"/>
        <end position="147"/>
    </location>
</feature>
<keyword evidence="3 5" id="KW-0863">Zinc-finger</keyword>
<dbReference type="GO" id="GO:0000981">
    <property type="term" value="F:DNA-binding transcription factor activity, RNA polymerase II-specific"/>
    <property type="evidence" value="ECO:0007669"/>
    <property type="project" value="TreeGrafter"/>
</dbReference>
<keyword evidence="1" id="KW-0479">Metal-binding</keyword>
<feature type="domain" description="C2H2-type" evidence="7">
    <location>
        <begin position="148"/>
        <end position="174"/>
    </location>
</feature>
<keyword evidence="4" id="KW-0862">Zinc</keyword>
<dbReference type="GO" id="GO:0031519">
    <property type="term" value="C:PcG protein complex"/>
    <property type="evidence" value="ECO:0007669"/>
    <property type="project" value="TreeGrafter"/>
</dbReference>
<dbReference type="GO" id="GO:0000785">
    <property type="term" value="C:chromatin"/>
    <property type="evidence" value="ECO:0007669"/>
    <property type="project" value="TreeGrafter"/>
</dbReference>
<dbReference type="Pfam" id="PF00096">
    <property type="entry name" value="zf-C2H2"/>
    <property type="match status" value="1"/>
</dbReference>
<evidence type="ECO:0000256" key="5">
    <source>
        <dbReference type="PROSITE-ProRule" id="PRU00042"/>
    </source>
</evidence>
<proteinExistence type="predicted"/>
<evidence type="ECO:0000256" key="2">
    <source>
        <dbReference type="ARBA" id="ARBA00022737"/>
    </source>
</evidence>
<feature type="region of interest" description="Disordered" evidence="6">
    <location>
        <begin position="166"/>
        <end position="213"/>
    </location>
</feature>
<keyword evidence="2" id="KW-0677">Repeat</keyword>
<comment type="caution">
    <text evidence="8">The sequence shown here is derived from an EMBL/GenBank/DDBJ whole genome shotgun (WGS) entry which is preliminary data.</text>
</comment>
<dbReference type="SMART" id="SM00355">
    <property type="entry name" value="ZnF_C2H2"/>
    <property type="match status" value="3"/>
</dbReference>
<name>A0A9W6X4A2_9STRA</name>
<evidence type="ECO:0000259" key="7">
    <source>
        <dbReference type="PROSITE" id="PS50157"/>
    </source>
</evidence>
<dbReference type="InterPro" id="IPR013087">
    <property type="entry name" value="Znf_C2H2_type"/>
</dbReference>
<dbReference type="InterPro" id="IPR036236">
    <property type="entry name" value="Znf_C2H2_sf"/>
</dbReference>
<dbReference type="Pfam" id="PF13894">
    <property type="entry name" value="zf-C2H2_4"/>
    <property type="match status" value="1"/>
</dbReference>
<evidence type="ECO:0000256" key="3">
    <source>
        <dbReference type="ARBA" id="ARBA00022771"/>
    </source>
</evidence>
<dbReference type="AlphaFoldDB" id="A0A9W6X4A2"/>
<dbReference type="OrthoDB" id="6365676at2759"/>
<dbReference type="GO" id="GO:0005667">
    <property type="term" value="C:transcription regulator complex"/>
    <property type="evidence" value="ECO:0007669"/>
    <property type="project" value="TreeGrafter"/>
</dbReference>